<evidence type="ECO:0000313" key="2">
    <source>
        <dbReference type="Proteomes" id="UP000823405"/>
    </source>
</evidence>
<reference evidence="1" key="1">
    <citation type="journal article" date="2020" name="Fungal Divers.">
        <title>Resolving the Mortierellaceae phylogeny through synthesis of multi-gene phylogenetics and phylogenomics.</title>
        <authorList>
            <person name="Vandepol N."/>
            <person name="Liber J."/>
            <person name="Desiro A."/>
            <person name="Na H."/>
            <person name="Kennedy M."/>
            <person name="Barry K."/>
            <person name="Grigoriev I.V."/>
            <person name="Miller A.N."/>
            <person name="O'Donnell K."/>
            <person name="Stajich J.E."/>
            <person name="Bonito G."/>
        </authorList>
    </citation>
    <scope>NUCLEOTIDE SEQUENCE</scope>
    <source>
        <strain evidence="1">NVP60</strain>
    </source>
</reference>
<dbReference type="AlphaFoldDB" id="A0A9P6QWE7"/>
<name>A0A9P6QWE7_9FUNG</name>
<evidence type="ECO:0000313" key="1">
    <source>
        <dbReference type="EMBL" id="KAG0304748.1"/>
    </source>
</evidence>
<dbReference type="Proteomes" id="UP000823405">
    <property type="component" value="Unassembled WGS sequence"/>
</dbReference>
<dbReference type="InterPro" id="IPR025563">
    <property type="entry name" value="DUF4286"/>
</dbReference>
<dbReference type="Pfam" id="PF14114">
    <property type="entry name" value="DUF4286"/>
    <property type="match status" value="1"/>
</dbReference>
<keyword evidence="2" id="KW-1185">Reference proteome</keyword>
<dbReference type="EMBL" id="JAAAIN010001278">
    <property type="protein sequence ID" value="KAG0304748.1"/>
    <property type="molecule type" value="Genomic_DNA"/>
</dbReference>
<proteinExistence type="predicted"/>
<comment type="caution">
    <text evidence="1">The sequence shown here is derived from an EMBL/GenBank/DDBJ whole genome shotgun (WGS) entry which is preliminary data.</text>
</comment>
<sequence>MSMTQPTESTPVAAAPQVHTYTAGTLVYEVNLSVPREKADDYIDWLRGFTKDQVKRTPGFLSTMVFRQPKPYGLHWLSEEGNAKTYITVHYVVESQAHLEEYLKRDQPAVATAEQERFEFLVTSRRTLSVVC</sequence>
<dbReference type="InterPro" id="IPR011008">
    <property type="entry name" value="Dimeric_a/b-barrel"/>
</dbReference>
<organism evidence="1 2">
    <name type="scientific">Linnemannia gamsii</name>
    <dbReference type="NCBI Taxonomy" id="64522"/>
    <lineage>
        <taxon>Eukaryota</taxon>
        <taxon>Fungi</taxon>
        <taxon>Fungi incertae sedis</taxon>
        <taxon>Mucoromycota</taxon>
        <taxon>Mortierellomycotina</taxon>
        <taxon>Mortierellomycetes</taxon>
        <taxon>Mortierellales</taxon>
        <taxon>Mortierellaceae</taxon>
        <taxon>Linnemannia</taxon>
    </lineage>
</organism>
<dbReference type="SUPFAM" id="SSF54909">
    <property type="entry name" value="Dimeric alpha+beta barrel"/>
    <property type="match status" value="1"/>
</dbReference>
<accession>A0A9P6QWE7</accession>
<gene>
    <name evidence="1" type="ORF">BGZ97_001355</name>
</gene>
<dbReference type="OrthoDB" id="2120148at2759"/>
<protein>
    <submittedName>
        <fullName evidence="1">Uncharacterized protein</fullName>
    </submittedName>
</protein>